<dbReference type="AlphaFoldDB" id="A0A0A7KI21"/>
<evidence type="ECO:0000313" key="7">
    <source>
        <dbReference type="EMBL" id="AIZ45750.1"/>
    </source>
</evidence>
<dbReference type="GO" id="GO:0016020">
    <property type="term" value="C:membrane"/>
    <property type="evidence" value="ECO:0007669"/>
    <property type="project" value="UniProtKB-SubCell"/>
</dbReference>
<feature type="transmembrane region" description="Helical" evidence="5">
    <location>
        <begin position="161"/>
        <end position="194"/>
    </location>
</feature>
<evidence type="ECO:0000256" key="4">
    <source>
        <dbReference type="ARBA" id="ARBA00023136"/>
    </source>
</evidence>
<name>A0A0A7KI21_9DEIO</name>
<protein>
    <recommendedName>
        <fullName evidence="6">O-antigen ligase-related domain-containing protein</fullName>
    </recommendedName>
</protein>
<dbReference type="STRING" id="1182571.QR90_12720"/>
<sequence>MSISATAYAFALLALCSLLQLPGAVVLRFIGIAGLLAFGTYGVIRSGQISRTVVQGAAIITLLSVATLIHATSSTYNLVVSVIFILATALLFSLHQPFSTRQLARLATATAVVIPLADLASLLIRHTTIFTNGNIAAIAHAALLLFYIGNRHLLPTRFPRLLDLVVIGSASASLYLSGGRSALIGAVLGLAYLVFTRRQGIWRMSVAAKGTLILAYSAFNVALIFFYTRFADTPLAGQLNELSRHYFQKNAFSGREDRWSEALDLLSANPLYGSGVSYLVVDDTGLSFHNLALHIGVQYGALGIVAVLLTFALLLAHVNCRTEVALVILLMVASSFEVFLLQNNIGLGLFVVALIYVSRRIQTETESPQLQVNETDYSVPSLSSASLSKGSR</sequence>
<feature type="transmembrane region" description="Helical" evidence="5">
    <location>
        <begin position="206"/>
        <end position="227"/>
    </location>
</feature>
<keyword evidence="3 5" id="KW-1133">Transmembrane helix</keyword>
<keyword evidence="2 5" id="KW-0812">Transmembrane</keyword>
<dbReference type="KEGG" id="dsw:QR90_12720"/>
<feature type="transmembrane region" description="Helical" evidence="5">
    <location>
        <begin position="76"/>
        <end position="94"/>
    </location>
</feature>
<dbReference type="RefSeq" id="WP_039685054.1">
    <property type="nucleotide sequence ID" value="NZ_CP010028.1"/>
</dbReference>
<feature type="transmembrane region" description="Helical" evidence="5">
    <location>
        <begin position="299"/>
        <end position="318"/>
    </location>
</feature>
<feature type="transmembrane region" description="Helical" evidence="5">
    <location>
        <begin position="53"/>
        <end position="70"/>
    </location>
</feature>
<dbReference type="EMBL" id="CP010028">
    <property type="protein sequence ID" value="AIZ45750.1"/>
    <property type="molecule type" value="Genomic_DNA"/>
</dbReference>
<organism evidence="7 8">
    <name type="scientific">Deinococcus radiopugnans</name>
    <dbReference type="NCBI Taxonomy" id="57497"/>
    <lineage>
        <taxon>Bacteria</taxon>
        <taxon>Thermotogati</taxon>
        <taxon>Deinococcota</taxon>
        <taxon>Deinococci</taxon>
        <taxon>Deinococcales</taxon>
        <taxon>Deinococcaceae</taxon>
        <taxon>Deinococcus</taxon>
    </lineage>
</organism>
<dbReference type="InterPro" id="IPR007016">
    <property type="entry name" value="O-antigen_ligase-rel_domated"/>
</dbReference>
<proteinExistence type="predicted"/>
<dbReference type="HOGENOM" id="CLU_703428_0_0_0"/>
<evidence type="ECO:0000256" key="2">
    <source>
        <dbReference type="ARBA" id="ARBA00022692"/>
    </source>
</evidence>
<feature type="transmembrane region" description="Helical" evidence="5">
    <location>
        <begin position="324"/>
        <end position="357"/>
    </location>
</feature>
<feature type="transmembrane region" description="Helical" evidence="5">
    <location>
        <begin position="130"/>
        <end position="149"/>
    </location>
</feature>
<reference evidence="8" key="1">
    <citation type="submission" date="2014-11" db="EMBL/GenBank/DDBJ databases">
        <title>Hymenobacter sp. DG25B genome submission.</title>
        <authorList>
            <person name="Jung H.-Y."/>
            <person name="Kim M.K."/>
            <person name="Srinivasan S."/>
            <person name="Lim S."/>
        </authorList>
    </citation>
    <scope>NUCLEOTIDE SEQUENCE [LARGE SCALE GENOMIC DNA]</scope>
    <source>
        <strain evidence="8">DY59</strain>
    </source>
</reference>
<accession>A0A0A7KI21</accession>
<feature type="transmembrane region" description="Helical" evidence="5">
    <location>
        <begin position="106"/>
        <end position="124"/>
    </location>
</feature>
<comment type="subcellular location">
    <subcellularLocation>
        <location evidence="1">Membrane</location>
        <topology evidence="1">Multi-pass membrane protein</topology>
    </subcellularLocation>
</comment>
<evidence type="ECO:0000313" key="8">
    <source>
        <dbReference type="Proteomes" id="UP000030634"/>
    </source>
</evidence>
<dbReference type="Proteomes" id="UP000030634">
    <property type="component" value="Chromosome"/>
</dbReference>
<evidence type="ECO:0000259" key="6">
    <source>
        <dbReference type="Pfam" id="PF04932"/>
    </source>
</evidence>
<evidence type="ECO:0000256" key="3">
    <source>
        <dbReference type="ARBA" id="ARBA00022989"/>
    </source>
</evidence>
<keyword evidence="4 5" id="KW-0472">Membrane</keyword>
<evidence type="ECO:0000256" key="1">
    <source>
        <dbReference type="ARBA" id="ARBA00004141"/>
    </source>
</evidence>
<evidence type="ECO:0000256" key="5">
    <source>
        <dbReference type="SAM" id="Phobius"/>
    </source>
</evidence>
<gene>
    <name evidence="7" type="ORF">QR90_12720</name>
</gene>
<dbReference type="Pfam" id="PF04932">
    <property type="entry name" value="Wzy_C"/>
    <property type="match status" value="1"/>
</dbReference>
<feature type="domain" description="O-antigen ligase-related" evidence="6">
    <location>
        <begin position="170"/>
        <end position="307"/>
    </location>
</feature>